<dbReference type="InterPro" id="IPR057460">
    <property type="entry name" value="CAF17_C"/>
</dbReference>
<reference evidence="5 6" key="1">
    <citation type="journal article" date="2012" name="Stand. Genomic Sci.">
        <title>Complete genome sequence of Terriglobus saanensis type strain SP1PR4(T), an Acidobacteria from tundra soil.</title>
        <authorList>
            <person name="Rawat S.R."/>
            <person name="Mannisto M.K."/>
            <person name="Starovoytov V."/>
            <person name="Goodwin L."/>
            <person name="Nolan M."/>
            <person name="Hauser L."/>
            <person name="Land M."/>
            <person name="Davenport K.W."/>
            <person name="Woyke T."/>
            <person name="Haggblom M.M."/>
        </authorList>
    </citation>
    <scope>NUCLEOTIDE SEQUENCE</scope>
    <source>
        <strain evidence="6">ATCC BAA-1853 / DSM 23119 / SP1PR4</strain>
    </source>
</reference>
<keyword evidence="6" id="KW-1185">Reference proteome</keyword>
<gene>
    <name evidence="5" type="ordered locus">AciPR4_0709</name>
</gene>
<dbReference type="Proteomes" id="UP000006844">
    <property type="component" value="Chromosome"/>
</dbReference>
<accession>E8V5K8</accession>
<dbReference type="eggNOG" id="COG0354">
    <property type="taxonomic scope" value="Bacteria"/>
</dbReference>
<dbReference type="SUPFAM" id="SSF103025">
    <property type="entry name" value="Folate-binding domain"/>
    <property type="match status" value="1"/>
</dbReference>
<dbReference type="Pfam" id="PF01571">
    <property type="entry name" value="GCV_T"/>
    <property type="match status" value="1"/>
</dbReference>
<evidence type="ECO:0000313" key="5">
    <source>
        <dbReference type="EMBL" id="ADV81542.1"/>
    </source>
</evidence>
<dbReference type="EMBL" id="CP002467">
    <property type="protein sequence ID" value="ADV81542.1"/>
    <property type="molecule type" value="Genomic_DNA"/>
</dbReference>
<dbReference type="InterPro" id="IPR027266">
    <property type="entry name" value="TrmE/GcvT-like"/>
</dbReference>
<feature type="domain" description="GCVT N-terminal" evidence="3">
    <location>
        <begin position="24"/>
        <end position="224"/>
    </location>
</feature>
<dbReference type="HOGENOM" id="CLU_007884_6_3_0"/>
<dbReference type="AlphaFoldDB" id="E8V5K8"/>
<dbReference type="NCBIfam" id="TIGR03317">
    <property type="entry name" value="ygfZ_signature"/>
    <property type="match status" value="1"/>
</dbReference>
<protein>
    <submittedName>
        <fullName evidence="5">Folate-binding protein YgfZ</fullName>
    </submittedName>
</protein>
<dbReference type="PANTHER" id="PTHR22602:SF0">
    <property type="entry name" value="TRANSFERASE CAF17, MITOCHONDRIAL-RELATED"/>
    <property type="match status" value="1"/>
</dbReference>
<feature type="binding site" evidence="2">
    <location>
        <position position="160"/>
    </location>
    <ligand>
        <name>substrate</name>
    </ligand>
</feature>
<dbReference type="STRING" id="401053.AciPR4_0709"/>
<evidence type="ECO:0000256" key="1">
    <source>
        <dbReference type="ARBA" id="ARBA00022946"/>
    </source>
</evidence>
<dbReference type="KEGG" id="tsa:AciPR4_0709"/>
<dbReference type="PIRSF" id="PIRSF006487">
    <property type="entry name" value="GcvT"/>
    <property type="match status" value="1"/>
</dbReference>
<sequence>MTQPLSDSLRALTTSAAFVSVGSGWIRVTGSDRVRWLNGMTTNSVQALAPGQGAYTFFLNAQGRIQGDAVIWAEADHLLLQTSPAQTEKLIALLDRFIIMDDVELADVSADQHVLQILGVRAEDFLNSAGLTPPPTELTRISHTDAQIARLPGAVVPRFEIISSSPTALDAISGQFLEEGLSPLADGALEMLRVLEGTPLFGTDIRDRDLPQETAQTRALHFNKGCYLGQEIVERIRSRGNVHRTFHAFLLSGDIPAPGTPLTAEEKPVGEFTSIATLPGGRTLALGYIRREALDRNLALTFPGGTAQPVASPIQIDASDIE</sequence>
<evidence type="ECO:0000259" key="3">
    <source>
        <dbReference type="Pfam" id="PF01571"/>
    </source>
</evidence>
<dbReference type="InterPro" id="IPR017703">
    <property type="entry name" value="YgfZ/GCV_T_CS"/>
</dbReference>
<evidence type="ECO:0000259" key="4">
    <source>
        <dbReference type="Pfam" id="PF25455"/>
    </source>
</evidence>
<organism evidence="5 6">
    <name type="scientific">Terriglobus saanensis (strain ATCC BAA-1853 / DSM 23119 / SP1PR4)</name>
    <dbReference type="NCBI Taxonomy" id="401053"/>
    <lineage>
        <taxon>Bacteria</taxon>
        <taxon>Pseudomonadati</taxon>
        <taxon>Acidobacteriota</taxon>
        <taxon>Terriglobia</taxon>
        <taxon>Terriglobales</taxon>
        <taxon>Acidobacteriaceae</taxon>
        <taxon>Terriglobus</taxon>
    </lineage>
</organism>
<evidence type="ECO:0000313" key="6">
    <source>
        <dbReference type="Proteomes" id="UP000006844"/>
    </source>
</evidence>
<dbReference type="Gene3D" id="3.30.1360.120">
    <property type="entry name" value="Probable tRNA modification gtpase trme, domain 1"/>
    <property type="match status" value="1"/>
</dbReference>
<proteinExistence type="predicted"/>
<dbReference type="InterPro" id="IPR045179">
    <property type="entry name" value="YgfZ/GcvT"/>
</dbReference>
<dbReference type="RefSeq" id="WP_013567275.1">
    <property type="nucleotide sequence ID" value="NC_014963.1"/>
</dbReference>
<evidence type="ECO:0000256" key="2">
    <source>
        <dbReference type="PIRSR" id="PIRSR006487-1"/>
    </source>
</evidence>
<dbReference type="OrthoDB" id="9796287at2"/>
<name>E8V5K8_TERSS</name>
<feature type="domain" description="CAF17 C-terminal" evidence="4">
    <location>
        <begin position="251"/>
        <end position="300"/>
    </location>
</feature>
<keyword evidence="1" id="KW-0809">Transit peptide</keyword>
<dbReference type="InterPro" id="IPR006222">
    <property type="entry name" value="GCVT_N"/>
</dbReference>
<dbReference type="PANTHER" id="PTHR22602">
    <property type="entry name" value="TRANSFERASE CAF17, MITOCHONDRIAL-RELATED"/>
    <property type="match status" value="1"/>
</dbReference>
<dbReference type="Pfam" id="PF25455">
    <property type="entry name" value="Beta-barrel_CAF17_C"/>
    <property type="match status" value="1"/>
</dbReference>
<dbReference type="GO" id="GO:0016226">
    <property type="term" value="P:iron-sulfur cluster assembly"/>
    <property type="evidence" value="ECO:0007669"/>
    <property type="project" value="TreeGrafter"/>
</dbReference>